<dbReference type="PROSITE" id="PS50041">
    <property type="entry name" value="C_TYPE_LECTIN_2"/>
    <property type="match status" value="2"/>
</dbReference>
<proteinExistence type="predicted"/>
<dbReference type="PANTHER" id="PTHR45784">
    <property type="entry name" value="C-TYPE LECTIN DOMAIN FAMILY 20 MEMBER A-RELATED"/>
    <property type="match status" value="1"/>
</dbReference>
<dbReference type="EMBL" id="JAWDJR010000007">
    <property type="protein sequence ID" value="KAK9972230.1"/>
    <property type="molecule type" value="Genomic_DNA"/>
</dbReference>
<dbReference type="InterPro" id="IPR016187">
    <property type="entry name" value="CTDL_fold"/>
</dbReference>
<comment type="caution">
    <text evidence="3">The sequence shown here is derived from an EMBL/GenBank/DDBJ whole genome shotgun (WGS) entry which is preliminary data.</text>
</comment>
<name>A0AAW2AES4_CULAL</name>
<keyword evidence="4" id="KW-1185">Reference proteome</keyword>
<keyword evidence="1" id="KW-0732">Signal</keyword>
<accession>A0AAW2AES4</accession>
<dbReference type="Proteomes" id="UP001479290">
    <property type="component" value="Unassembled WGS sequence"/>
</dbReference>
<protein>
    <recommendedName>
        <fullName evidence="2">C-type lectin domain-containing protein</fullName>
    </recommendedName>
</protein>
<organism evidence="3 4">
    <name type="scientific">Culter alburnus</name>
    <name type="common">Topmouth culter</name>
    <dbReference type="NCBI Taxonomy" id="194366"/>
    <lineage>
        <taxon>Eukaryota</taxon>
        <taxon>Metazoa</taxon>
        <taxon>Chordata</taxon>
        <taxon>Craniata</taxon>
        <taxon>Vertebrata</taxon>
        <taxon>Euteleostomi</taxon>
        <taxon>Actinopterygii</taxon>
        <taxon>Neopterygii</taxon>
        <taxon>Teleostei</taxon>
        <taxon>Ostariophysi</taxon>
        <taxon>Cypriniformes</taxon>
        <taxon>Xenocyprididae</taxon>
        <taxon>Xenocypridinae</taxon>
        <taxon>Culter</taxon>
    </lineage>
</organism>
<reference evidence="3 4" key="1">
    <citation type="submission" date="2024-05" db="EMBL/GenBank/DDBJ databases">
        <title>A high-quality chromosomal-level genome assembly of Topmouth culter (Culter alburnus).</title>
        <authorList>
            <person name="Zhao H."/>
        </authorList>
    </citation>
    <scope>NUCLEOTIDE SEQUENCE [LARGE SCALE GENOMIC DNA]</scope>
    <source>
        <strain evidence="3">CATC2023</strain>
        <tissue evidence="3">Muscle</tissue>
    </source>
</reference>
<evidence type="ECO:0000313" key="4">
    <source>
        <dbReference type="Proteomes" id="UP001479290"/>
    </source>
</evidence>
<dbReference type="SUPFAM" id="SSF56436">
    <property type="entry name" value="C-type lectin-like"/>
    <property type="match status" value="2"/>
</dbReference>
<dbReference type="Gene3D" id="3.10.100.10">
    <property type="entry name" value="Mannose-Binding Protein A, subunit A"/>
    <property type="match status" value="2"/>
</dbReference>
<dbReference type="InterPro" id="IPR016186">
    <property type="entry name" value="C-type_lectin-like/link_sf"/>
</dbReference>
<dbReference type="SMART" id="SM00034">
    <property type="entry name" value="CLECT"/>
    <property type="match status" value="2"/>
</dbReference>
<evidence type="ECO:0000259" key="2">
    <source>
        <dbReference type="PROSITE" id="PS50041"/>
    </source>
</evidence>
<dbReference type="InterPro" id="IPR001304">
    <property type="entry name" value="C-type_lectin-like"/>
</dbReference>
<feature type="domain" description="C-type lectin" evidence="2">
    <location>
        <begin position="148"/>
        <end position="249"/>
    </location>
</feature>
<feature type="signal peptide" evidence="1">
    <location>
        <begin position="1"/>
        <end position="21"/>
    </location>
</feature>
<feature type="chain" id="PRO_5043396747" description="C-type lectin domain-containing protein" evidence="1">
    <location>
        <begin position="22"/>
        <end position="261"/>
    </location>
</feature>
<dbReference type="Pfam" id="PF00059">
    <property type="entry name" value="Lectin_C"/>
    <property type="match status" value="2"/>
</dbReference>
<sequence>MAMKAKATVFLFLCFLRLNTSLFRKHYYMKENMTWPNAQQYCRKNHDDLSTTSSVELDRLSANPKVVSDFYWIGLQRDAQSPTLWRWSGGENATNIMWDAGQPDSLHEKCVAVLKSNSKVHDSPCFLSIPFYCMEDFELILVQQENMWEEALEYCRQKYVDLAGLNSGVIMAVAKDKSTPALTDDVWIGLRFIAGYWFWVNGKNVVYKAWSEEDEPQCPAMNQRCGVYDRKKALWKPADCEQRLNFLCIKKSKSTPNESSN</sequence>
<feature type="domain" description="C-type lectin" evidence="2">
    <location>
        <begin position="26"/>
        <end position="134"/>
    </location>
</feature>
<evidence type="ECO:0000313" key="3">
    <source>
        <dbReference type="EMBL" id="KAK9972230.1"/>
    </source>
</evidence>
<evidence type="ECO:0000256" key="1">
    <source>
        <dbReference type="SAM" id="SignalP"/>
    </source>
</evidence>
<dbReference type="AlphaFoldDB" id="A0AAW2AES4"/>
<dbReference type="PANTHER" id="PTHR45784:SF8">
    <property type="entry name" value="C-TYPE MANNOSE RECEPTOR 2-RELATED"/>
    <property type="match status" value="1"/>
</dbReference>
<gene>
    <name evidence="3" type="ORF">ABG768_025553</name>
</gene>